<evidence type="ECO:0000259" key="3">
    <source>
        <dbReference type="Pfam" id="PF25876"/>
    </source>
</evidence>
<feature type="domain" description="Multidrug resistance protein MdtA-like alpha-helical hairpin" evidence="3">
    <location>
        <begin position="110"/>
        <end position="161"/>
    </location>
</feature>
<dbReference type="RefSeq" id="WP_107298822.1">
    <property type="nucleotide sequence ID" value="NZ_PYMB01000005.1"/>
</dbReference>
<dbReference type="GO" id="GO:0015562">
    <property type="term" value="F:efflux transmembrane transporter activity"/>
    <property type="evidence" value="ECO:0007669"/>
    <property type="project" value="TreeGrafter"/>
</dbReference>
<dbReference type="Gene3D" id="2.40.420.20">
    <property type="match status" value="1"/>
</dbReference>
<dbReference type="InterPro" id="IPR058625">
    <property type="entry name" value="MdtA-like_BSH"/>
</dbReference>
<dbReference type="OrthoDB" id="2110899at2"/>
<dbReference type="InterPro" id="IPR058624">
    <property type="entry name" value="MdtA-like_HH"/>
</dbReference>
<evidence type="ECO:0000256" key="1">
    <source>
        <dbReference type="ARBA" id="ARBA00009477"/>
    </source>
</evidence>
<dbReference type="InterPro" id="IPR006143">
    <property type="entry name" value="RND_pump_MFP"/>
</dbReference>
<dbReference type="Proteomes" id="UP000241346">
    <property type="component" value="Unassembled WGS sequence"/>
</dbReference>
<dbReference type="PANTHER" id="PTHR30469:SF20">
    <property type="entry name" value="EFFLUX RND TRANSPORTER PERIPLASMIC ADAPTOR SUBUNIT"/>
    <property type="match status" value="1"/>
</dbReference>
<comment type="caution">
    <text evidence="5">The sequence shown here is derived from an EMBL/GenBank/DDBJ whole genome shotgun (WGS) entry which is preliminary data.</text>
</comment>
<dbReference type="NCBIfam" id="TIGR01730">
    <property type="entry name" value="RND_mfp"/>
    <property type="match status" value="1"/>
</dbReference>
<dbReference type="SUPFAM" id="SSF111369">
    <property type="entry name" value="HlyD-like secretion proteins"/>
    <property type="match status" value="1"/>
</dbReference>
<dbReference type="PANTHER" id="PTHR30469">
    <property type="entry name" value="MULTIDRUG RESISTANCE PROTEIN MDTA"/>
    <property type="match status" value="1"/>
</dbReference>
<dbReference type="GO" id="GO:1990281">
    <property type="term" value="C:efflux pump complex"/>
    <property type="evidence" value="ECO:0007669"/>
    <property type="project" value="TreeGrafter"/>
</dbReference>
<gene>
    <name evidence="5" type="ORF">C9J01_14250</name>
</gene>
<keyword evidence="2" id="KW-0732">Signal</keyword>
<dbReference type="AlphaFoldDB" id="A0A2T3NDS4"/>
<evidence type="ECO:0000313" key="5">
    <source>
        <dbReference type="EMBL" id="PSW12332.1"/>
    </source>
</evidence>
<reference evidence="5 6" key="1">
    <citation type="submission" date="2018-03" db="EMBL/GenBank/DDBJ databases">
        <title>Whole genome sequencing of Histamine producing bacteria.</title>
        <authorList>
            <person name="Butler K."/>
        </authorList>
    </citation>
    <scope>NUCLEOTIDE SEQUENCE [LARGE SCALE GENOMIC DNA]</scope>
    <source>
        <strain evidence="5 6">DSM 19138</strain>
    </source>
</reference>
<dbReference type="Gene3D" id="2.40.30.170">
    <property type="match status" value="1"/>
</dbReference>
<dbReference type="EMBL" id="PYMB01000005">
    <property type="protein sequence ID" value="PSW12332.1"/>
    <property type="molecule type" value="Genomic_DNA"/>
</dbReference>
<organism evidence="5 6">
    <name type="scientific">Photobacterium rosenbergii</name>
    <dbReference type="NCBI Taxonomy" id="294936"/>
    <lineage>
        <taxon>Bacteria</taxon>
        <taxon>Pseudomonadati</taxon>
        <taxon>Pseudomonadota</taxon>
        <taxon>Gammaproteobacteria</taxon>
        <taxon>Vibrionales</taxon>
        <taxon>Vibrionaceae</taxon>
        <taxon>Photobacterium</taxon>
    </lineage>
</organism>
<dbReference type="Gene3D" id="2.40.50.100">
    <property type="match status" value="1"/>
</dbReference>
<evidence type="ECO:0000313" key="6">
    <source>
        <dbReference type="Proteomes" id="UP000241346"/>
    </source>
</evidence>
<proteinExistence type="inferred from homology"/>
<feature type="chain" id="PRO_5015560758" evidence="2">
    <location>
        <begin position="34"/>
        <end position="373"/>
    </location>
</feature>
<dbReference type="PROSITE" id="PS51257">
    <property type="entry name" value="PROKAR_LIPOPROTEIN"/>
    <property type="match status" value="1"/>
</dbReference>
<accession>A0A2T3NDS4</accession>
<dbReference type="Pfam" id="PF25917">
    <property type="entry name" value="BSH_RND"/>
    <property type="match status" value="1"/>
</dbReference>
<protein>
    <submittedName>
        <fullName evidence="5">Efflux RND transporter periplasmic adaptor subunit</fullName>
    </submittedName>
</protein>
<comment type="similarity">
    <text evidence="1">Belongs to the membrane fusion protein (MFP) (TC 8.A.1) family.</text>
</comment>
<sequence>MFIKTRKAGRRICMSVTAIALLGVLSGCNEAVTAENTVPVVRPVKLATLGELQANNIRHFPAQLSANKEVEVSFQVAGRLTEFSKLPGDQVNQGELLAAVDDRDYLNELKLREADFKLAELNFKRIEQLLDKKMVSRADFDNAVAQLQATKASLTLSQDRLADSRISAPFSGQISQIFVENHQYIQPQQTVMMLQNTDVLDVRIQLPARILSQLQQDSVDLSYRPQVIFGDAGNEKRYEVSYKQHATQETQGTQSYEVVFSLPKPDDLTLYAGMGATVEIDFDQLYLDKGETKQFPLPLTAVLTSDQTSNAQVWVYNPQTATVSPRDITIASISGEHVFVVGDLAPDEQVVTAGLTRLVDGMQVKPLIRERGM</sequence>
<feature type="domain" description="Multidrug resistance protein MdtA-like barrel-sandwich hybrid" evidence="4">
    <location>
        <begin position="69"/>
        <end position="193"/>
    </location>
</feature>
<name>A0A2T3NDS4_9GAMM</name>
<dbReference type="Pfam" id="PF25876">
    <property type="entry name" value="HH_MFP_RND"/>
    <property type="match status" value="1"/>
</dbReference>
<dbReference type="Gene3D" id="1.10.287.470">
    <property type="entry name" value="Helix hairpin bin"/>
    <property type="match status" value="1"/>
</dbReference>
<evidence type="ECO:0000256" key="2">
    <source>
        <dbReference type="SAM" id="SignalP"/>
    </source>
</evidence>
<evidence type="ECO:0000259" key="4">
    <source>
        <dbReference type="Pfam" id="PF25917"/>
    </source>
</evidence>
<feature type="signal peptide" evidence="2">
    <location>
        <begin position="1"/>
        <end position="33"/>
    </location>
</feature>